<dbReference type="Pfam" id="PF01257">
    <property type="entry name" value="2Fe-2S_thioredx"/>
    <property type="match status" value="1"/>
</dbReference>
<feature type="compositionally biased region" description="Low complexity" evidence="10">
    <location>
        <begin position="261"/>
        <end position="277"/>
    </location>
</feature>
<reference evidence="11" key="1">
    <citation type="submission" date="2022-07" db="EMBL/GenBank/DDBJ databases">
        <authorList>
            <person name="Otstavnykh N."/>
            <person name="Isaeva M."/>
            <person name="Bystritskaya E."/>
        </authorList>
    </citation>
    <scope>NUCLEOTIDE SEQUENCE</scope>
    <source>
        <strain evidence="11">10Alg 79</strain>
    </source>
</reference>
<evidence type="ECO:0000256" key="7">
    <source>
        <dbReference type="ARBA" id="ARBA00023027"/>
    </source>
</evidence>
<dbReference type="Gene3D" id="3.40.30.10">
    <property type="entry name" value="Glutaredoxin"/>
    <property type="match status" value="1"/>
</dbReference>
<dbReference type="SUPFAM" id="SSF52833">
    <property type="entry name" value="Thioredoxin-like"/>
    <property type="match status" value="1"/>
</dbReference>
<dbReference type="FunFam" id="1.10.10.1590:FF:000001">
    <property type="entry name" value="NADH-quinone oxidoreductase subunit E"/>
    <property type="match status" value="1"/>
</dbReference>
<dbReference type="GO" id="GO:0031090">
    <property type="term" value="C:organelle membrane"/>
    <property type="evidence" value="ECO:0007669"/>
    <property type="project" value="UniProtKB-ARBA"/>
</dbReference>
<dbReference type="RefSeq" id="WP_317626998.1">
    <property type="nucleotide sequence ID" value="NZ_JANFFA010000004.1"/>
</dbReference>
<keyword evidence="2" id="KW-0001">2Fe-2S</keyword>
<protein>
    <submittedName>
        <fullName evidence="11">NADH-quinone oxidoreductase subunit E</fullName>
        <ecNumber evidence="11">1.6.5.9</ecNumber>
    </submittedName>
</protein>
<comment type="caution">
    <text evidence="11">The sequence shown here is derived from an EMBL/GenBank/DDBJ whole genome shotgun (WGS) entry which is preliminary data.</text>
</comment>
<feature type="compositionally biased region" description="Low complexity" evidence="10">
    <location>
        <begin position="310"/>
        <end position="327"/>
    </location>
</feature>
<keyword evidence="5" id="KW-0408">Iron</keyword>
<evidence type="ECO:0000313" key="11">
    <source>
        <dbReference type="EMBL" id="MDQ2095378.1"/>
    </source>
</evidence>
<sequence length="437" mass="46601">MLRRLHPVQPESFAFTPENRAWAEAQVTKYPEGRQQSAIIPLLWRAQEQEGWLSRAAIEHVAEMLDLPYIRALEVATFYFMFQLQPVGNVAHFQICGTLSCMICGAEDLIDVLKRKVAAKPHDISEDGKFSWEEVECLGACANAPMAQIGKDYYEDLTPERLEEMIDQLARGEVPVPGPQNGRFASEPKAGLTSLKEYDSGRTKYNASAQLAVDLGDSVKRIDGTEVPLSAPWSDMTKGGAAGDGAKPAKAGAAKLGAAAASAGKTKTRAAAKAASADDTTPKEPKPAKGKPADKSGVTKQEAQAESKAKPAASAKGNAANAGKSNGVSGGVSVGVSGGTAAVAAVEKEPETLSAPRAGESADDLKLISGVGPKLEQTLNELGFWHFDQIANWGPEEIAWVDARLRFKGRIERDNWMDQAKILAAGGETEFSARKKK</sequence>
<feature type="compositionally biased region" description="Basic and acidic residues" evidence="10">
    <location>
        <begin position="280"/>
        <end position="294"/>
    </location>
</feature>
<evidence type="ECO:0000313" key="12">
    <source>
        <dbReference type="Proteomes" id="UP001227162"/>
    </source>
</evidence>
<dbReference type="PROSITE" id="PS01099">
    <property type="entry name" value="COMPLEX1_24K"/>
    <property type="match status" value="1"/>
</dbReference>
<evidence type="ECO:0000256" key="2">
    <source>
        <dbReference type="ARBA" id="ARBA00022714"/>
    </source>
</evidence>
<evidence type="ECO:0000256" key="3">
    <source>
        <dbReference type="ARBA" id="ARBA00022723"/>
    </source>
</evidence>
<keyword evidence="11" id="KW-0560">Oxidoreductase</keyword>
<reference evidence="11" key="2">
    <citation type="submission" date="2023-04" db="EMBL/GenBank/DDBJ databases">
        <title>'Rhodoalgimonas zhirmunskyi' gen. nov., isolated from a red alga.</title>
        <authorList>
            <person name="Nedashkovskaya O.I."/>
            <person name="Otstavnykh N.Y."/>
            <person name="Bystritskaya E.P."/>
            <person name="Balabanova L.A."/>
            <person name="Isaeva M.P."/>
        </authorList>
    </citation>
    <scope>NUCLEOTIDE SEQUENCE</scope>
    <source>
        <strain evidence="11">10Alg 79</strain>
    </source>
</reference>
<dbReference type="InterPro" id="IPR036249">
    <property type="entry name" value="Thioredoxin-like_sf"/>
</dbReference>
<dbReference type="InterPro" id="IPR041921">
    <property type="entry name" value="NuoE_N"/>
</dbReference>
<comment type="similarity">
    <text evidence="1">Belongs to the complex I 24 kDa subunit family.</text>
</comment>
<dbReference type="GO" id="GO:0098662">
    <property type="term" value="P:inorganic cation transmembrane transport"/>
    <property type="evidence" value="ECO:0007669"/>
    <property type="project" value="UniProtKB-ARBA"/>
</dbReference>
<dbReference type="Gene3D" id="1.10.10.1590">
    <property type="entry name" value="NADH-quinone oxidoreductase subunit E"/>
    <property type="match status" value="1"/>
</dbReference>
<dbReference type="EC" id="1.6.5.9" evidence="11"/>
<evidence type="ECO:0000256" key="4">
    <source>
        <dbReference type="ARBA" id="ARBA00022967"/>
    </source>
</evidence>
<comment type="cofactor">
    <cofactor evidence="8">
        <name>[2Fe-2S] cluster</name>
        <dbReference type="ChEBI" id="CHEBI:190135"/>
    </cofactor>
</comment>
<dbReference type="CDD" id="cd03064">
    <property type="entry name" value="TRX_Fd_NuoE"/>
    <property type="match status" value="1"/>
</dbReference>
<evidence type="ECO:0000256" key="5">
    <source>
        <dbReference type="ARBA" id="ARBA00023004"/>
    </source>
</evidence>
<dbReference type="GO" id="GO:1902494">
    <property type="term" value="C:catalytic complex"/>
    <property type="evidence" value="ECO:0007669"/>
    <property type="project" value="UniProtKB-ARBA"/>
</dbReference>
<keyword evidence="3" id="KW-0479">Metal-binding</keyword>
<dbReference type="InterPro" id="IPR042128">
    <property type="entry name" value="NuoE_dom"/>
</dbReference>
<dbReference type="PANTHER" id="PTHR10371:SF3">
    <property type="entry name" value="NADH DEHYDROGENASE [UBIQUINONE] FLAVOPROTEIN 2, MITOCHONDRIAL"/>
    <property type="match status" value="1"/>
</dbReference>
<evidence type="ECO:0000256" key="9">
    <source>
        <dbReference type="ARBA" id="ARBA00047712"/>
    </source>
</evidence>
<dbReference type="GO" id="GO:0022804">
    <property type="term" value="F:active transmembrane transporter activity"/>
    <property type="evidence" value="ECO:0007669"/>
    <property type="project" value="UniProtKB-ARBA"/>
</dbReference>
<gene>
    <name evidence="11" type="ORF">NOI20_14765</name>
</gene>
<dbReference type="GO" id="GO:0031967">
    <property type="term" value="C:organelle envelope"/>
    <property type="evidence" value="ECO:0007669"/>
    <property type="project" value="UniProtKB-ARBA"/>
</dbReference>
<dbReference type="FunFam" id="3.40.30.10:FF:000022">
    <property type="entry name" value="NADH dehydrogenase flavoprotein 2, mitochondrial"/>
    <property type="match status" value="1"/>
</dbReference>
<keyword evidence="6" id="KW-0411">Iron-sulfur</keyword>
<evidence type="ECO:0000256" key="6">
    <source>
        <dbReference type="ARBA" id="ARBA00023014"/>
    </source>
</evidence>
<dbReference type="GO" id="GO:0051537">
    <property type="term" value="F:2 iron, 2 sulfur cluster binding"/>
    <property type="evidence" value="ECO:0007669"/>
    <property type="project" value="UniProtKB-KW"/>
</dbReference>
<dbReference type="GO" id="GO:0022890">
    <property type="term" value="F:inorganic cation transmembrane transporter activity"/>
    <property type="evidence" value="ECO:0007669"/>
    <property type="project" value="UniProtKB-ARBA"/>
</dbReference>
<dbReference type="AlphaFoldDB" id="A0AAJ1X5M0"/>
<feature type="region of interest" description="Disordered" evidence="10">
    <location>
        <begin position="228"/>
        <end position="248"/>
    </location>
</feature>
<keyword evidence="4" id="KW-1278">Translocase</keyword>
<organism evidence="11 12">
    <name type="scientific">Rhodalgimonas zhirmunskyi</name>
    <dbReference type="NCBI Taxonomy" id="2964767"/>
    <lineage>
        <taxon>Bacteria</taxon>
        <taxon>Pseudomonadati</taxon>
        <taxon>Pseudomonadota</taxon>
        <taxon>Alphaproteobacteria</taxon>
        <taxon>Rhodobacterales</taxon>
        <taxon>Roseobacteraceae</taxon>
        <taxon>Rhodalgimonas</taxon>
    </lineage>
</organism>
<dbReference type="GO" id="GO:0050136">
    <property type="term" value="F:NADH dehydrogenase (quinone) (non-electrogenic) activity"/>
    <property type="evidence" value="ECO:0007669"/>
    <property type="project" value="UniProtKB-EC"/>
</dbReference>
<keyword evidence="12" id="KW-1185">Reference proteome</keyword>
<dbReference type="Gene3D" id="1.10.150.20">
    <property type="entry name" value="5' to 3' exonuclease, C-terminal subdomain"/>
    <property type="match status" value="1"/>
</dbReference>
<feature type="region of interest" description="Disordered" evidence="10">
    <location>
        <begin position="261"/>
        <end position="327"/>
    </location>
</feature>
<dbReference type="GO" id="GO:0098796">
    <property type="term" value="C:membrane protein complex"/>
    <property type="evidence" value="ECO:0007669"/>
    <property type="project" value="UniProtKB-ARBA"/>
</dbReference>
<evidence type="ECO:0000256" key="1">
    <source>
        <dbReference type="ARBA" id="ARBA00010643"/>
    </source>
</evidence>
<dbReference type="NCBIfam" id="TIGR01958">
    <property type="entry name" value="nuoE_fam"/>
    <property type="match status" value="1"/>
</dbReference>
<dbReference type="NCBIfam" id="NF009040">
    <property type="entry name" value="PRK12373.1"/>
    <property type="match status" value="1"/>
</dbReference>
<dbReference type="GO" id="GO:0046872">
    <property type="term" value="F:metal ion binding"/>
    <property type="evidence" value="ECO:0007669"/>
    <property type="project" value="UniProtKB-KW"/>
</dbReference>
<dbReference type="GO" id="GO:0008324">
    <property type="term" value="F:monoatomic cation transmembrane transporter activity"/>
    <property type="evidence" value="ECO:0007669"/>
    <property type="project" value="UniProtKB-ARBA"/>
</dbReference>
<evidence type="ECO:0000256" key="8">
    <source>
        <dbReference type="ARBA" id="ARBA00034078"/>
    </source>
</evidence>
<proteinExistence type="inferred from homology"/>
<dbReference type="Proteomes" id="UP001227162">
    <property type="component" value="Unassembled WGS sequence"/>
</dbReference>
<evidence type="ECO:0000256" key="10">
    <source>
        <dbReference type="SAM" id="MobiDB-lite"/>
    </source>
</evidence>
<name>A0AAJ1X5M0_9RHOB</name>
<keyword evidence="7" id="KW-0520">NAD</keyword>
<dbReference type="PANTHER" id="PTHR10371">
    <property type="entry name" value="NADH DEHYDROGENASE UBIQUINONE FLAVOPROTEIN 2, MITOCHONDRIAL"/>
    <property type="match status" value="1"/>
</dbReference>
<accession>A0AAJ1X5M0</accession>
<dbReference type="InterPro" id="IPR002023">
    <property type="entry name" value="NuoE-like"/>
</dbReference>
<dbReference type="NCBIfam" id="NF005724">
    <property type="entry name" value="PRK07539.1-4"/>
    <property type="match status" value="1"/>
</dbReference>
<comment type="catalytic activity">
    <reaction evidence="9">
        <text>a quinone + NADH + 5 H(+)(in) = a quinol + NAD(+) + 4 H(+)(out)</text>
        <dbReference type="Rhea" id="RHEA:57888"/>
        <dbReference type="ChEBI" id="CHEBI:15378"/>
        <dbReference type="ChEBI" id="CHEBI:24646"/>
        <dbReference type="ChEBI" id="CHEBI:57540"/>
        <dbReference type="ChEBI" id="CHEBI:57945"/>
        <dbReference type="ChEBI" id="CHEBI:132124"/>
    </reaction>
</comment>
<dbReference type="EMBL" id="JANFFA010000004">
    <property type="protein sequence ID" value="MDQ2095378.1"/>
    <property type="molecule type" value="Genomic_DNA"/>
</dbReference>